<name>A0ABT2JBN8_9PSEU</name>
<feature type="domain" description="Histidine kinase/HSP90-like ATPase" evidence="10">
    <location>
        <begin position="277"/>
        <end position="369"/>
    </location>
</feature>
<feature type="transmembrane region" description="Helical" evidence="9">
    <location>
        <begin position="103"/>
        <end position="124"/>
    </location>
</feature>
<reference evidence="11 12" key="1">
    <citation type="submission" date="2021-02" db="EMBL/GenBank/DDBJ databases">
        <title>Actinophytocola xerophila sp. nov., isolated from soil of cotton cropping field.</title>
        <authorList>
            <person name="Huang R."/>
            <person name="Chen X."/>
            <person name="Ge X."/>
            <person name="Liu W."/>
        </authorList>
    </citation>
    <scope>NUCLEOTIDE SEQUENCE [LARGE SCALE GENOMIC DNA]</scope>
    <source>
        <strain evidence="11 12">S1-96</strain>
    </source>
</reference>
<sequence>MAGPARPWWARPVQVLVAGYFLYGLVGGVVPAARDGVVDALVVAVIFLAGIACWLVVLRWRRWPITLLVATMVLGLAAHWLQEFSGSTLLFAVTWLAPFRVRLWQALVLTLFAAGGFVLTSLAIDLVPTAIIGIGAALGWSVYFAAILNHLATTKRQTAAVAASRAGEAVLAERQRMAREIHDILAHSLAAQVVHLEGTRMLLERDADREQVLDRVRQAGDLARAGLEETKRAVAALRGEQRPIAGELAGLVEKFRATTGNPCTLAVDGDPEALAPEVRLAVVRTAQEALTNVHKHAPDASVTIRLCCRDTGCELDVRNTGGDNADAVLGGTGSGYGLVGMRERAELIGGTLDAGPEGSGFRVLLRMPS</sequence>
<evidence type="ECO:0000256" key="1">
    <source>
        <dbReference type="ARBA" id="ARBA00000085"/>
    </source>
</evidence>
<comment type="catalytic activity">
    <reaction evidence="1">
        <text>ATP + protein L-histidine = ADP + protein N-phospho-L-histidine.</text>
        <dbReference type="EC" id="2.7.13.3"/>
    </reaction>
</comment>
<keyword evidence="9" id="KW-0812">Transmembrane</keyword>
<dbReference type="EMBL" id="JAFFZE010000014">
    <property type="protein sequence ID" value="MCT2584860.1"/>
    <property type="molecule type" value="Genomic_DNA"/>
</dbReference>
<gene>
    <name evidence="11" type="ORF">JT362_17220</name>
</gene>
<evidence type="ECO:0000256" key="9">
    <source>
        <dbReference type="SAM" id="Phobius"/>
    </source>
</evidence>
<keyword evidence="9" id="KW-0472">Membrane</keyword>
<evidence type="ECO:0000313" key="12">
    <source>
        <dbReference type="Proteomes" id="UP001156441"/>
    </source>
</evidence>
<evidence type="ECO:0000259" key="10">
    <source>
        <dbReference type="SMART" id="SM00387"/>
    </source>
</evidence>
<dbReference type="InterPro" id="IPR036890">
    <property type="entry name" value="HATPase_C_sf"/>
</dbReference>
<evidence type="ECO:0000256" key="2">
    <source>
        <dbReference type="ARBA" id="ARBA00012438"/>
    </source>
</evidence>
<organism evidence="11 12">
    <name type="scientific">Actinophytocola gossypii</name>
    <dbReference type="NCBI Taxonomy" id="2812003"/>
    <lineage>
        <taxon>Bacteria</taxon>
        <taxon>Bacillati</taxon>
        <taxon>Actinomycetota</taxon>
        <taxon>Actinomycetes</taxon>
        <taxon>Pseudonocardiales</taxon>
        <taxon>Pseudonocardiaceae</taxon>
    </lineage>
</organism>
<keyword evidence="5" id="KW-0547">Nucleotide-binding</keyword>
<feature type="transmembrane region" description="Helical" evidence="9">
    <location>
        <begin position="63"/>
        <end position="82"/>
    </location>
</feature>
<dbReference type="PANTHER" id="PTHR24421:SF10">
    <property type="entry name" value="NITRATE_NITRITE SENSOR PROTEIN NARQ"/>
    <property type="match status" value="1"/>
</dbReference>
<keyword evidence="8" id="KW-0902">Two-component regulatory system</keyword>
<feature type="transmembrane region" description="Helical" evidence="9">
    <location>
        <begin position="12"/>
        <end position="30"/>
    </location>
</feature>
<evidence type="ECO:0000256" key="5">
    <source>
        <dbReference type="ARBA" id="ARBA00022741"/>
    </source>
</evidence>
<dbReference type="Gene3D" id="3.30.565.10">
    <property type="entry name" value="Histidine kinase-like ATPase, C-terminal domain"/>
    <property type="match status" value="1"/>
</dbReference>
<dbReference type="Proteomes" id="UP001156441">
    <property type="component" value="Unassembled WGS sequence"/>
</dbReference>
<dbReference type="SMART" id="SM00387">
    <property type="entry name" value="HATPase_c"/>
    <property type="match status" value="1"/>
</dbReference>
<dbReference type="InterPro" id="IPR050482">
    <property type="entry name" value="Sensor_HK_TwoCompSys"/>
</dbReference>
<feature type="transmembrane region" description="Helical" evidence="9">
    <location>
        <begin position="130"/>
        <end position="148"/>
    </location>
</feature>
<evidence type="ECO:0000256" key="6">
    <source>
        <dbReference type="ARBA" id="ARBA00022777"/>
    </source>
</evidence>
<evidence type="ECO:0000256" key="7">
    <source>
        <dbReference type="ARBA" id="ARBA00022840"/>
    </source>
</evidence>
<dbReference type="SUPFAM" id="SSF55874">
    <property type="entry name" value="ATPase domain of HSP90 chaperone/DNA topoisomerase II/histidine kinase"/>
    <property type="match status" value="1"/>
</dbReference>
<evidence type="ECO:0000256" key="3">
    <source>
        <dbReference type="ARBA" id="ARBA00022553"/>
    </source>
</evidence>
<dbReference type="InterPro" id="IPR011712">
    <property type="entry name" value="Sig_transdc_His_kin_sub3_dim/P"/>
</dbReference>
<dbReference type="RefSeq" id="WP_260192258.1">
    <property type="nucleotide sequence ID" value="NZ_JAFFZE010000014.1"/>
</dbReference>
<dbReference type="PANTHER" id="PTHR24421">
    <property type="entry name" value="NITRATE/NITRITE SENSOR PROTEIN NARX-RELATED"/>
    <property type="match status" value="1"/>
</dbReference>
<evidence type="ECO:0000256" key="8">
    <source>
        <dbReference type="ARBA" id="ARBA00023012"/>
    </source>
</evidence>
<dbReference type="Pfam" id="PF07730">
    <property type="entry name" value="HisKA_3"/>
    <property type="match status" value="1"/>
</dbReference>
<keyword evidence="3" id="KW-0597">Phosphoprotein</keyword>
<accession>A0ABT2JBN8</accession>
<keyword evidence="6" id="KW-0418">Kinase</keyword>
<proteinExistence type="predicted"/>
<evidence type="ECO:0000313" key="11">
    <source>
        <dbReference type="EMBL" id="MCT2584860.1"/>
    </source>
</evidence>
<evidence type="ECO:0000256" key="4">
    <source>
        <dbReference type="ARBA" id="ARBA00022679"/>
    </source>
</evidence>
<dbReference type="InterPro" id="IPR003594">
    <property type="entry name" value="HATPase_dom"/>
</dbReference>
<dbReference type="Gene3D" id="1.20.5.1930">
    <property type="match status" value="1"/>
</dbReference>
<keyword evidence="12" id="KW-1185">Reference proteome</keyword>
<dbReference type="CDD" id="cd16917">
    <property type="entry name" value="HATPase_UhpB-NarQ-NarX-like"/>
    <property type="match status" value="1"/>
</dbReference>
<dbReference type="Pfam" id="PF02518">
    <property type="entry name" value="HATPase_c"/>
    <property type="match status" value="1"/>
</dbReference>
<keyword evidence="9" id="KW-1133">Transmembrane helix</keyword>
<dbReference type="EC" id="2.7.13.3" evidence="2"/>
<feature type="transmembrane region" description="Helical" evidence="9">
    <location>
        <begin position="37"/>
        <end position="57"/>
    </location>
</feature>
<protein>
    <recommendedName>
        <fullName evidence="2">histidine kinase</fullName>
        <ecNumber evidence="2">2.7.13.3</ecNumber>
    </recommendedName>
</protein>
<keyword evidence="7" id="KW-0067">ATP-binding</keyword>
<keyword evidence="4" id="KW-0808">Transferase</keyword>
<comment type="caution">
    <text evidence="11">The sequence shown here is derived from an EMBL/GenBank/DDBJ whole genome shotgun (WGS) entry which is preliminary data.</text>
</comment>